<evidence type="ECO:0000313" key="1">
    <source>
        <dbReference type="EMBL" id="KAG0436465.1"/>
    </source>
</evidence>
<organism evidence="1 2">
    <name type="scientific">Ixodes persulcatus</name>
    <name type="common">Taiga tick</name>
    <dbReference type="NCBI Taxonomy" id="34615"/>
    <lineage>
        <taxon>Eukaryota</taxon>
        <taxon>Metazoa</taxon>
        <taxon>Ecdysozoa</taxon>
        <taxon>Arthropoda</taxon>
        <taxon>Chelicerata</taxon>
        <taxon>Arachnida</taxon>
        <taxon>Acari</taxon>
        <taxon>Parasitiformes</taxon>
        <taxon>Ixodida</taxon>
        <taxon>Ixodoidea</taxon>
        <taxon>Ixodidae</taxon>
        <taxon>Ixodinae</taxon>
        <taxon>Ixodes</taxon>
    </lineage>
</organism>
<proteinExistence type="predicted"/>
<evidence type="ECO:0000313" key="2">
    <source>
        <dbReference type="Proteomes" id="UP000805193"/>
    </source>
</evidence>
<dbReference type="EMBL" id="JABSTQ010006934">
    <property type="protein sequence ID" value="KAG0436465.1"/>
    <property type="molecule type" value="Genomic_DNA"/>
</dbReference>
<dbReference type="Proteomes" id="UP000805193">
    <property type="component" value="Unassembled WGS sequence"/>
</dbReference>
<gene>
    <name evidence="1" type="ORF">HPB47_017931</name>
</gene>
<reference evidence="1 2" key="1">
    <citation type="journal article" date="2020" name="Cell">
        <title>Large-Scale Comparative Analyses of Tick Genomes Elucidate Their Genetic Diversity and Vector Capacities.</title>
        <authorList>
            <consortium name="Tick Genome and Microbiome Consortium (TIGMIC)"/>
            <person name="Jia N."/>
            <person name="Wang J."/>
            <person name="Shi W."/>
            <person name="Du L."/>
            <person name="Sun Y."/>
            <person name="Zhan W."/>
            <person name="Jiang J.F."/>
            <person name="Wang Q."/>
            <person name="Zhang B."/>
            <person name="Ji P."/>
            <person name="Bell-Sakyi L."/>
            <person name="Cui X.M."/>
            <person name="Yuan T.T."/>
            <person name="Jiang B.G."/>
            <person name="Yang W.F."/>
            <person name="Lam T.T."/>
            <person name="Chang Q.C."/>
            <person name="Ding S.J."/>
            <person name="Wang X.J."/>
            <person name="Zhu J.G."/>
            <person name="Ruan X.D."/>
            <person name="Zhao L."/>
            <person name="Wei J.T."/>
            <person name="Ye R.Z."/>
            <person name="Que T.C."/>
            <person name="Du C.H."/>
            <person name="Zhou Y.H."/>
            <person name="Cheng J.X."/>
            <person name="Dai P.F."/>
            <person name="Guo W.B."/>
            <person name="Han X.H."/>
            <person name="Huang E.J."/>
            <person name="Li L.F."/>
            <person name="Wei W."/>
            <person name="Gao Y.C."/>
            <person name="Liu J.Z."/>
            <person name="Shao H.Z."/>
            <person name="Wang X."/>
            <person name="Wang C.C."/>
            <person name="Yang T.C."/>
            <person name="Huo Q.B."/>
            <person name="Li W."/>
            <person name="Chen H.Y."/>
            <person name="Chen S.E."/>
            <person name="Zhou L.G."/>
            <person name="Ni X.B."/>
            <person name="Tian J.H."/>
            <person name="Sheng Y."/>
            <person name="Liu T."/>
            <person name="Pan Y.S."/>
            <person name="Xia L.Y."/>
            <person name="Li J."/>
            <person name="Zhao F."/>
            <person name="Cao W.C."/>
        </authorList>
    </citation>
    <scope>NUCLEOTIDE SEQUENCE [LARGE SCALE GENOMIC DNA]</scope>
    <source>
        <strain evidence="1">Iper-2018</strain>
    </source>
</reference>
<name>A0AC60QM15_IXOPE</name>
<sequence>MPFMERVILCKSNHQDMYRRRFEVLNDDMVPVSTLSRRQRIRWIGCVTTCSPIYDDEARHASHAPQHVEDADDRCDVEPCGPACFKAMLSRGSTVFNGTNAYYFYKNRSSDITVYNVPPEFAAVFGRNERKCVDSETSSALVYVWEEKQLMMNHFLSSNLMQGDDGGHRLKLILMRPHGTKQLHKYAVRYVMQPPVRDRDVVSGGNAYSDHTFTSVTVTHYKRRDAPREYDSYDDVVRHRAQTEETYSCLASPALEYTRNLLLEAVRYRDSRLSVGFDASHRPVVIKVVSFECMHLESLEHDGTTCVNPGVGLLAGDIRSCDALERTMSPNEKLSVVVTEAYKCMQRVVKYLGCENVVVQRDVVARTVPVDAFPKILHRVAYYADTCSSSLAKFCKENNVSTVLPIPTSSALIVGQTVTLMFPHAKTDSVDYNGDANDPASTLSFQTLCEVGRLRESESKTIGTFLRFRCKVRSEEYGHCNVFVHVYTATGSPPRSVFMWSIKQHLLSALINVDACEDKDAYFALSGGPHTRTVTLPAFCAKAMCADTKDPSVPHYTRIDHCYPYDDQSQPLVEDKDLVTVVNGHFWIFVVKSNIACRASCMYKTEYMAKHPPPQSQPDPQPTAQPPPPPAKDQDESMPPPTELMDTQKEDALSYDAQIRIGAVHRGDRVQDSAAAQTLPPVYGARLDRQSIHATVFTDVDAYARRDLADLLYPRTALCLHSLHLPRRVVYFREFLGCIAKKYKENYGSLAIGDSNENLLARPMYAFVDFQSVRNGLRVPDLTFVCGKTDLALCPFARSELAQVDVCCDYLVYTRNSRLVFDTKINPFLETTTCLVKRLVKTQDDTTASVHAFLLIDVRF</sequence>
<accession>A0AC60QM15</accession>
<comment type="caution">
    <text evidence="1">The sequence shown here is derived from an EMBL/GenBank/DDBJ whole genome shotgun (WGS) entry which is preliminary data.</text>
</comment>
<protein>
    <submittedName>
        <fullName evidence="1">Uncharacterized protein</fullName>
    </submittedName>
</protein>
<keyword evidence="2" id="KW-1185">Reference proteome</keyword>